<dbReference type="AlphaFoldDB" id="A0A4Y2IHL7"/>
<dbReference type="OrthoDB" id="6432745at2759"/>
<organism evidence="2 3">
    <name type="scientific">Araneus ventricosus</name>
    <name type="common">Orbweaver spider</name>
    <name type="synonym">Epeira ventricosa</name>
    <dbReference type="NCBI Taxonomy" id="182803"/>
    <lineage>
        <taxon>Eukaryota</taxon>
        <taxon>Metazoa</taxon>
        <taxon>Ecdysozoa</taxon>
        <taxon>Arthropoda</taxon>
        <taxon>Chelicerata</taxon>
        <taxon>Arachnida</taxon>
        <taxon>Araneae</taxon>
        <taxon>Araneomorphae</taxon>
        <taxon>Entelegynae</taxon>
        <taxon>Araneoidea</taxon>
        <taxon>Araneidae</taxon>
        <taxon>Araneus</taxon>
    </lineage>
</organism>
<gene>
    <name evidence="1" type="ORF">AVEN_45291_1</name>
    <name evidence="2" type="ORF">AVEN_48257_1</name>
</gene>
<sequence>MKYLKIPYIYPSGHDVVLTCDFDLEGETLYAVKWFHDGEEFYRYSPDEDPKAMFFPVRGIKVDNPSPQKVIIFQQIHKVCDRDVVCYEHFTAHKTGHSRLLHAKTGHRCENPDTVLPPGEKP</sequence>
<evidence type="ECO:0000313" key="1">
    <source>
        <dbReference type="EMBL" id="GBM76786.1"/>
    </source>
</evidence>
<dbReference type="PANTHER" id="PTHR21261:SF15">
    <property type="entry name" value="BEATEN PATH IIIA, ISOFORM D-RELATED"/>
    <property type="match status" value="1"/>
</dbReference>
<accession>A0A4Y2IHL7</accession>
<evidence type="ECO:0000313" key="2">
    <source>
        <dbReference type="EMBL" id="GBM76792.1"/>
    </source>
</evidence>
<comment type="caution">
    <text evidence="2">The sequence shown here is derived from an EMBL/GenBank/DDBJ whole genome shotgun (WGS) entry which is preliminary data.</text>
</comment>
<evidence type="ECO:0008006" key="4">
    <source>
        <dbReference type="Google" id="ProtNLM"/>
    </source>
</evidence>
<dbReference type="PANTHER" id="PTHR21261">
    <property type="entry name" value="BEAT PROTEIN"/>
    <property type="match status" value="1"/>
</dbReference>
<evidence type="ECO:0000313" key="3">
    <source>
        <dbReference type="Proteomes" id="UP000499080"/>
    </source>
</evidence>
<reference evidence="2 3" key="1">
    <citation type="journal article" date="2019" name="Sci. Rep.">
        <title>Orb-weaving spider Araneus ventricosus genome elucidates the spidroin gene catalogue.</title>
        <authorList>
            <person name="Kono N."/>
            <person name="Nakamura H."/>
            <person name="Ohtoshi R."/>
            <person name="Moran D.A.P."/>
            <person name="Shinohara A."/>
            <person name="Yoshida Y."/>
            <person name="Fujiwara M."/>
            <person name="Mori M."/>
            <person name="Tomita M."/>
            <person name="Arakawa K."/>
        </authorList>
    </citation>
    <scope>NUCLEOTIDE SEQUENCE [LARGE SCALE GENOMIC DNA]</scope>
</reference>
<dbReference type="EMBL" id="BGPR01106578">
    <property type="protein sequence ID" value="GBM76786.1"/>
    <property type="molecule type" value="Genomic_DNA"/>
</dbReference>
<name>A0A4Y2IHL7_ARAVE</name>
<protein>
    <recommendedName>
        <fullName evidence="4">Ig-like domain-containing protein</fullName>
    </recommendedName>
</protein>
<keyword evidence="3" id="KW-1185">Reference proteome</keyword>
<proteinExistence type="predicted"/>
<dbReference type="EMBL" id="BGPR01106579">
    <property type="protein sequence ID" value="GBM76792.1"/>
    <property type="molecule type" value="Genomic_DNA"/>
</dbReference>
<dbReference type="Proteomes" id="UP000499080">
    <property type="component" value="Unassembled WGS sequence"/>
</dbReference>